<evidence type="ECO:0000313" key="2">
    <source>
        <dbReference type="EMBL" id="GID49741.1"/>
    </source>
</evidence>
<feature type="region of interest" description="Disordered" evidence="1">
    <location>
        <begin position="26"/>
        <end position="86"/>
    </location>
</feature>
<comment type="caution">
    <text evidence="2">The sequence shown here is derived from an EMBL/GenBank/DDBJ whole genome shotgun (WGS) entry which is preliminary data.</text>
</comment>
<dbReference type="EMBL" id="BOMF01000133">
    <property type="protein sequence ID" value="GID49741.1"/>
    <property type="molecule type" value="Genomic_DNA"/>
</dbReference>
<feature type="compositionally biased region" description="Low complexity" evidence="1">
    <location>
        <begin position="52"/>
        <end position="73"/>
    </location>
</feature>
<sequence length="159" mass="15546">MPLLLTIGLAISLVTVALLLLTRRRSSAVPPPAPPGSRAPVADPAPHRPRSAVPAPGTGAAVVDSGRSGSGEPAPGPGAGLVADSGGSDFGVTASLVVDSGRSGSEEAASGVAAEPVVDPGPFGSRGWIMLDAERSALAWEPLAAVTAGPGPSPGRRRP</sequence>
<evidence type="ECO:0000256" key="1">
    <source>
        <dbReference type="SAM" id="MobiDB-lite"/>
    </source>
</evidence>
<organism evidence="2">
    <name type="scientific">Actinoplanes campanulatus</name>
    <dbReference type="NCBI Taxonomy" id="113559"/>
    <lineage>
        <taxon>Bacteria</taxon>
        <taxon>Bacillati</taxon>
        <taxon>Actinomycetota</taxon>
        <taxon>Actinomycetes</taxon>
        <taxon>Micromonosporales</taxon>
        <taxon>Micromonosporaceae</taxon>
        <taxon>Actinoplanes</taxon>
    </lineage>
</organism>
<proteinExistence type="predicted"/>
<gene>
    <name evidence="2" type="ORF">Aca07nite_70160</name>
</gene>
<protein>
    <submittedName>
        <fullName evidence="2">Uncharacterized protein</fullName>
    </submittedName>
</protein>
<feature type="compositionally biased region" description="Low complexity" evidence="1">
    <location>
        <begin position="101"/>
        <end position="118"/>
    </location>
</feature>
<feature type="region of interest" description="Disordered" evidence="1">
    <location>
        <begin position="101"/>
        <end position="122"/>
    </location>
</feature>
<name>A0ABQ3WTY1_9ACTN</name>
<accession>A0ABQ3WTY1</accession>
<dbReference type="RefSeq" id="WP_204299830.1">
    <property type="nucleotide sequence ID" value="NZ_BAAAGQ010000025.1"/>
</dbReference>
<reference evidence="2" key="1">
    <citation type="submission" date="2021-01" db="EMBL/GenBank/DDBJ databases">
        <title>Whole genome shotgun sequence of Actinoplanes capillaceus NBRC 16408.</title>
        <authorList>
            <person name="Komaki H."/>
            <person name="Tamura T."/>
        </authorList>
    </citation>
    <scope>NUCLEOTIDE SEQUENCE [LARGE SCALE GENOMIC DNA]</scope>
    <source>
        <strain evidence="2">NBRC 16408</strain>
    </source>
</reference>